<feature type="region of interest" description="Disordered" evidence="1">
    <location>
        <begin position="1"/>
        <end position="24"/>
    </location>
</feature>
<feature type="region of interest" description="Disordered" evidence="1">
    <location>
        <begin position="141"/>
        <end position="172"/>
    </location>
</feature>
<keyword evidence="3" id="KW-1185">Reference proteome</keyword>
<proteinExistence type="predicted"/>
<feature type="compositionally biased region" description="Acidic residues" evidence="1">
    <location>
        <begin position="152"/>
        <end position="167"/>
    </location>
</feature>
<dbReference type="EMBL" id="WIGO01000001">
    <property type="protein sequence ID" value="KAF6842121.1"/>
    <property type="molecule type" value="Genomic_DNA"/>
</dbReference>
<evidence type="ECO:0000256" key="1">
    <source>
        <dbReference type="SAM" id="MobiDB-lite"/>
    </source>
</evidence>
<accession>A0A8H6U6P3</accession>
<evidence type="ECO:0000313" key="2">
    <source>
        <dbReference type="EMBL" id="KAF6842121.1"/>
    </source>
</evidence>
<reference evidence="2" key="1">
    <citation type="journal article" date="2020" name="Phytopathology">
        <title>Genome Sequence Resources of Colletotrichum truncatum, C. plurivorum, C. musicola, and C. sojae: Four Species Pathogenic to Soybean (Glycine max).</title>
        <authorList>
            <person name="Rogerio F."/>
            <person name="Boufleur T.R."/>
            <person name="Ciampi-Guillardi M."/>
            <person name="Sukno S.A."/>
            <person name="Thon M.R."/>
            <person name="Massola Junior N.S."/>
            <person name="Baroncelli R."/>
        </authorList>
    </citation>
    <scope>NUCLEOTIDE SEQUENCE</scope>
    <source>
        <strain evidence="2">LFN00145</strain>
    </source>
</reference>
<sequence length="197" mass="21845">MASEQAVYAIAEPQGQPGQPPMPERTSTLAFDQPALGRFVAFAECRAPVAAGPCDPSAGGVSTQPWIRTFALAELPHVPLRGNSTPHTANAFDLVGEAPTQDTVNWTGTARRVCCGRHPAQHWLSYMIRQGHVCRTTGDLGTRRSVKREGEEREGEDEDEDEEDEGEVVPQLQLRLRLQPKWTSTRARDRVLYLMNR</sequence>
<organism evidence="2 3">
    <name type="scientific">Colletotrichum plurivorum</name>
    <dbReference type="NCBI Taxonomy" id="2175906"/>
    <lineage>
        <taxon>Eukaryota</taxon>
        <taxon>Fungi</taxon>
        <taxon>Dikarya</taxon>
        <taxon>Ascomycota</taxon>
        <taxon>Pezizomycotina</taxon>
        <taxon>Sordariomycetes</taxon>
        <taxon>Hypocreomycetidae</taxon>
        <taxon>Glomerellales</taxon>
        <taxon>Glomerellaceae</taxon>
        <taxon>Colletotrichum</taxon>
        <taxon>Colletotrichum orchidearum species complex</taxon>
    </lineage>
</organism>
<gene>
    <name evidence="2" type="ORF">CPLU01_00214</name>
</gene>
<dbReference type="AlphaFoldDB" id="A0A8H6U6P3"/>
<comment type="caution">
    <text evidence="2">The sequence shown here is derived from an EMBL/GenBank/DDBJ whole genome shotgun (WGS) entry which is preliminary data.</text>
</comment>
<name>A0A8H6U6P3_9PEZI</name>
<dbReference type="Proteomes" id="UP000654918">
    <property type="component" value="Unassembled WGS sequence"/>
</dbReference>
<protein>
    <submittedName>
        <fullName evidence="2">Uncharacterized protein</fullName>
    </submittedName>
</protein>
<evidence type="ECO:0000313" key="3">
    <source>
        <dbReference type="Proteomes" id="UP000654918"/>
    </source>
</evidence>